<dbReference type="AlphaFoldDB" id="A0A5B7IBZ3"/>
<proteinExistence type="predicted"/>
<evidence type="ECO:0000313" key="2">
    <source>
        <dbReference type="Proteomes" id="UP000324222"/>
    </source>
</evidence>
<gene>
    <name evidence="1" type="ORF">E2C01_073954</name>
</gene>
<reference evidence="1 2" key="1">
    <citation type="submission" date="2019-05" db="EMBL/GenBank/DDBJ databases">
        <title>Another draft genome of Portunus trituberculatus and its Hox gene families provides insights of decapod evolution.</title>
        <authorList>
            <person name="Jeong J.-H."/>
            <person name="Song I."/>
            <person name="Kim S."/>
            <person name="Choi T."/>
            <person name="Kim D."/>
            <person name="Ryu S."/>
            <person name="Kim W."/>
        </authorList>
    </citation>
    <scope>NUCLEOTIDE SEQUENCE [LARGE SCALE GENOMIC DNA]</scope>
    <source>
        <tissue evidence="1">Muscle</tissue>
    </source>
</reference>
<organism evidence="1 2">
    <name type="scientific">Portunus trituberculatus</name>
    <name type="common">Swimming crab</name>
    <name type="synonym">Neptunus trituberculatus</name>
    <dbReference type="NCBI Taxonomy" id="210409"/>
    <lineage>
        <taxon>Eukaryota</taxon>
        <taxon>Metazoa</taxon>
        <taxon>Ecdysozoa</taxon>
        <taxon>Arthropoda</taxon>
        <taxon>Crustacea</taxon>
        <taxon>Multicrustacea</taxon>
        <taxon>Malacostraca</taxon>
        <taxon>Eumalacostraca</taxon>
        <taxon>Eucarida</taxon>
        <taxon>Decapoda</taxon>
        <taxon>Pleocyemata</taxon>
        <taxon>Brachyura</taxon>
        <taxon>Eubrachyura</taxon>
        <taxon>Portunoidea</taxon>
        <taxon>Portunidae</taxon>
        <taxon>Portuninae</taxon>
        <taxon>Portunus</taxon>
    </lineage>
</organism>
<dbReference type="EMBL" id="VSRR010051112">
    <property type="protein sequence ID" value="MPC79426.1"/>
    <property type="molecule type" value="Genomic_DNA"/>
</dbReference>
<evidence type="ECO:0000313" key="1">
    <source>
        <dbReference type="EMBL" id="MPC79426.1"/>
    </source>
</evidence>
<protein>
    <submittedName>
        <fullName evidence="1">Uncharacterized protein</fullName>
    </submittedName>
</protein>
<sequence>MQPPESRRLALPGESTGHVLASSANQGRAFLTPLSLIGWAGTADRPPPAGVVSGQEFGTYSETLCSLIMIVFKDHNNDQPSSQECYIC</sequence>
<keyword evidence="2" id="KW-1185">Reference proteome</keyword>
<name>A0A5B7IBZ3_PORTR</name>
<comment type="caution">
    <text evidence="1">The sequence shown here is derived from an EMBL/GenBank/DDBJ whole genome shotgun (WGS) entry which is preliminary data.</text>
</comment>
<dbReference type="Proteomes" id="UP000324222">
    <property type="component" value="Unassembled WGS sequence"/>
</dbReference>
<accession>A0A5B7IBZ3</accession>